<gene>
    <name evidence="2" type="ORF">CHS0354_001051</name>
</gene>
<protein>
    <submittedName>
        <fullName evidence="2">Uncharacterized protein</fullName>
    </submittedName>
</protein>
<name>A0AAE0SUZ2_9BIVA</name>
<comment type="caution">
    <text evidence="2">The sequence shown here is derived from an EMBL/GenBank/DDBJ whole genome shotgun (WGS) entry which is preliminary data.</text>
</comment>
<organism evidence="2 3">
    <name type="scientific">Potamilus streckersoni</name>
    <dbReference type="NCBI Taxonomy" id="2493646"/>
    <lineage>
        <taxon>Eukaryota</taxon>
        <taxon>Metazoa</taxon>
        <taxon>Spiralia</taxon>
        <taxon>Lophotrochozoa</taxon>
        <taxon>Mollusca</taxon>
        <taxon>Bivalvia</taxon>
        <taxon>Autobranchia</taxon>
        <taxon>Heteroconchia</taxon>
        <taxon>Palaeoheterodonta</taxon>
        <taxon>Unionida</taxon>
        <taxon>Unionoidea</taxon>
        <taxon>Unionidae</taxon>
        <taxon>Ambleminae</taxon>
        <taxon>Lampsilini</taxon>
        <taxon>Potamilus</taxon>
    </lineage>
</organism>
<proteinExistence type="predicted"/>
<accession>A0AAE0SUZ2</accession>
<reference evidence="2" key="1">
    <citation type="journal article" date="2021" name="Genome Biol. Evol.">
        <title>A High-Quality Reference Genome for a Parasitic Bivalve with Doubly Uniparental Inheritance (Bivalvia: Unionida).</title>
        <authorList>
            <person name="Smith C.H."/>
        </authorList>
    </citation>
    <scope>NUCLEOTIDE SEQUENCE</scope>
    <source>
        <strain evidence="2">CHS0354</strain>
    </source>
</reference>
<evidence type="ECO:0000313" key="3">
    <source>
        <dbReference type="Proteomes" id="UP001195483"/>
    </source>
</evidence>
<evidence type="ECO:0000256" key="1">
    <source>
        <dbReference type="SAM" id="MobiDB-lite"/>
    </source>
</evidence>
<reference evidence="2" key="3">
    <citation type="submission" date="2023-05" db="EMBL/GenBank/DDBJ databases">
        <authorList>
            <person name="Smith C.H."/>
        </authorList>
    </citation>
    <scope>NUCLEOTIDE SEQUENCE</scope>
    <source>
        <strain evidence="2">CHS0354</strain>
        <tissue evidence="2">Mantle</tissue>
    </source>
</reference>
<keyword evidence="3" id="KW-1185">Reference proteome</keyword>
<sequence>MAADTGVLDVREGDTISPHELPDKEINRAKLCLGNIIRNDMMRIKEFLLKNTPSNKTLITRHTSVHWKG</sequence>
<evidence type="ECO:0000313" key="2">
    <source>
        <dbReference type="EMBL" id="KAK3598512.1"/>
    </source>
</evidence>
<dbReference type="AlphaFoldDB" id="A0AAE0SUZ2"/>
<dbReference type="EMBL" id="JAEAOA010000110">
    <property type="protein sequence ID" value="KAK3598512.1"/>
    <property type="molecule type" value="Genomic_DNA"/>
</dbReference>
<reference evidence="2" key="2">
    <citation type="journal article" date="2021" name="Genome Biol. Evol.">
        <title>Developing a high-quality reference genome for a parasitic bivalve with doubly uniparental inheritance (Bivalvia: Unionida).</title>
        <authorList>
            <person name="Smith C.H."/>
        </authorList>
    </citation>
    <scope>NUCLEOTIDE SEQUENCE</scope>
    <source>
        <strain evidence="2">CHS0354</strain>
        <tissue evidence="2">Mantle</tissue>
    </source>
</reference>
<feature type="region of interest" description="Disordered" evidence="1">
    <location>
        <begin position="1"/>
        <end position="21"/>
    </location>
</feature>
<dbReference type="Proteomes" id="UP001195483">
    <property type="component" value="Unassembled WGS sequence"/>
</dbReference>